<dbReference type="EMBL" id="CAJMXA010001070">
    <property type="protein sequence ID" value="CAE6450460.1"/>
    <property type="molecule type" value="Genomic_DNA"/>
</dbReference>
<organism evidence="2 3">
    <name type="scientific">Rhizoctonia solani</name>
    <dbReference type="NCBI Taxonomy" id="456999"/>
    <lineage>
        <taxon>Eukaryota</taxon>
        <taxon>Fungi</taxon>
        <taxon>Dikarya</taxon>
        <taxon>Basidiomycota</taxon>
        <taxon>Agaricomycotina</taxon>
        <taxon>Agaricomycetes</taxon>
        <taxon>Cantharellales</taxon>
        <taxon>Ceratobasidiaceae</taxon>
        <taxon>Rhizoctonia</taxon>
    </lineage>
</organism>
<evidence type="ECO:0000256" key="1">
    <source>
        <dbReference type="SAM" id="MobiDB-lite"/>
    </source>
</evidence>
<evidence type="ECO:0000313" key="3">
    <source>
        <dbReference type="Proteomes" id="UP000663853"/>
    </source>
</evidence>
<feature type="non-terminal residue" evidence="2">
    <location>
        <position position="1"/>
    </location>
</feature>
<proteinExistence type="predicted"/>
<feature type="region of interest" description="Disordered" evidence="1">
    <location>
        <begin position="1"/>
        <end position="23"/>
    </location>
</feature>
<reference evidence="2" key="1">
    <citation type="submission" date="2021-01" db="EMBL/GenBank/DDBJ databases">
        <authorList>
            <person name="Kaushik A."/>
        </authorList>
    </citation>
    <scope>NUCLEOTIDE SEQUENCE</scope>
    <source>
        <strain evidence="2">AG6-10EEA</strain>
    </source>
</reference>
<dbReference type="Proteomes" id="UP000663853">
    <property type="component" value="Unassembled WGS sequence"/>
</dbReference>
<accession>A0A8H3B9H8</accession>
<comment type="caution">
    <text evidence="2">The sequence shown here is derived from an EMBL/GenBank/DDBJ whole genome shotgun (WGS) entry which is preliminary data.</text>
</comment>
<protein>
    <submittedName>
        <fullName evidence="2">Uncharacterized protein</fullName>
    </submittedName>
</protein>
<feature type="compositionally biased region" description="Polar residues" evidence="1">
    <location>
        <begin position="7"/>
        <end position="17"/>
    </location>
</feature>
<sequence>MSMAAPMNSNAPTTPAQNHPRRRPVRAATMLAVETVAKVVEVPVLKDSVRVAQGILGALKPAILQEPARNDLVAQGLIDHIDGILLQAHSAGADEICPEYLADLQQIKSSVIELKHKPYRTKLACQRDVGKELATRREEIVQRTLLFSVEGSVYGRRADARSTELKQRYEHLSESFAMQQGELNSLRLQLLALARRDRSVDQSQPHLCAMFGNL</sequence>
<dbReference type="AlphaFoldDB" id="A0A8H3B9H8"/>
<gene>
    <name evidence="2" type="ORF">RDB_LOCUS49182</name>
</gene>
<evidence type="ECO:0000313" key="2">
    <source>
        <dbReference type="EMBL" id="CAE6450460.1"/>
    </source>
</evidence>
<name>A0A8H3B9H8_9AGAM</name>